<dbReference type="PANTHER" id="PTHR11319">
    <property type="entry name" value="G PROTEIN-COUPLED RECEPTOR-RELATED"/>
    <property type="match status" value="1"/>
</dbReference>
<dbReference type="InterPro" id="IPR006626">
    <property type="entry name" value="PbH1"/>
</dbReference>
<keyword evidence="2" id="KW-1185">Reference proteome</keyword>
<name>A0A839F9T8_9GAMM</name>
<evidence type="ECO:0008006" key="3">
    <source>
        <dbReference type="Google" id="ProtNLM"/>
    </source>
</evidence>
<evidence type="ECO:0000313" key="1">
    <source>
        <dbReference type="EMBL" id="MBA8889840.1"/>
    </source>
</evidence>
<dbReference type="SUPFAM" id="SSF51126">
    <property type="entry name" value="Pectin lyase-like"/>
    <property type="match status" value="2"/>
</dbReference>
<sequence length="519" mass="50383">MMLPNGSDFAAATVVALGHRTPLLRALVAAGLIGGFTALPAIAATIDVTSPDDSNPAAANTCTLRQAILSMNTAALEGDCVNSGAAFGSGDTITFAASAISGAPTPGTIMLADSADASGNVGGTLVVSAAHLVIDGSEWRGNGANQFADGVVIERPGSAVATFGILRDIAPAGGSLALHGLTIRNGFARAGLCDGRADGGGICMVAADLMLVDGTVSLSQADNVGGGIASSTGAVTLTHATLDANTAYAGGGLYSHSGHVTIAASTISNNSVWPVGGGGGIRADGTLDVVDSTISGNAAKLGAGIQSNGITTVRRSVVSANEAYYDGGGIHGATGTITLTGSTVAGNAARYTGGGVRLNGTLTASNSTIAGNHCYRDGGGIFLATGATLQLDYATLSLNHSDIANGGIGGGDGASATIDHSIVSGNTAPAGGDIAASVAWTGSGNLISSASDALGPLQDNGGTTPTMLPGAGSAAIDAIAPQDCTQAFDQRGFARPQGAGCDIGAVEVVVDLIFADGLD</sequence>
<dbReference type="EMBL" id="JACGXL010000008">
    <property type="protein sequence ID" value="MBA8889840.1"/>
    <property type="molecule type" value="Genomic_DNA"/>
</dbReference>
<dbReference type="Proteomes" id="UP000550401">
    <property type="component" value="Unassembled WGS sequence"/>
</dbReference>
<dbReference type="NCBIfam" id="NF041518">
    <property type="entry name" value="choice_anch_Q"/>
    <property type="match status" value="1"/>
</dbReference>
<dbReference type="PANTHER" id="PTHR11319:SF35">
    <property type="entry name" value="OUTER MEMBRANE PROTEIN PMPC-RELATED"/>
    <property type="match status" value="1"/>
</dbReference>
<proteinExistence type="predicted"/>
<accession>A0A839F9T8</accession>
<dbReference type="InterPro" id="IPR011050">
    <property type="entry name" value="Pectin_lyase_fold/virulence"/>
</dbReference>
<dbReference type="SMART" id="SM00710">
    <property type="entry name" value="PbH1"/>
    <property type="match status" value="5"/>
</dbReference>
<protein>
    <recommendedName>
        <fullName evidence="3">CSLREA domain-containing protein</fullName>
    </recommendedName>
</protein>
<comment type="caution">
    <text evidence="1">The sequence shown here is derived from an EMBL/GenBank/DDBJ whole genome shotgun (WGS) entry which is preliminary data.</text>
</comment>
<evidence type="ECO:0000313" key="2">
    <source>
        <dbReference type="Proteomes" id="UP000550401"/>
    </source>
</evidence>
<dbReference type="AlphaFoldDB" id="A0A839F9T8"/>
<dbReference type="InterPro" id="IPR059226">
    <property type="entry name" value="Choice_anch_Q_dom"/>
</dbReference>
<dbReference type="RefSeq" id="WP_182532869.1">
    <property type="nucleotide sequence ID" value="NZ_JACGXL010000008.1"/>
</dbReference>
<gene>
    <name evidence="1" type="ORF">FHW12_004087</name>
</gene>
<reference evidence="1 2" key="1">
    <citation type="submission" date="2020-07" db="EMBL/GenBank/DDBJ databases">
        <title>Genomic Encyclopedia of Type Strains, Phase IV (KMG-V): Genome sequencing to study the core and pangenomes of soil and plant-associated prokaryotes.</title>
        <authorList>
            <person name="Whitman W."/>
        </authorList>
    </citation>
    <scope>NUCLEOTIDE SEQUENCE [LARGE SCALE GENOMIC DNA]</scope>
    <source>
        <strain evidence="1 2">RH2WT43</strain>
    </source>
</reference>
<organism evidence="1 2">
    <name type="scientific">Dokdonella fugitiva</name>
    <dbReference type="NCBI Taxonomy" id="328517"/>
    <lineage>
        <taxon>Bacteria</taxon>
        <taxon>Pseudomonadati</taxon>
        <taxon>Pseudomonadota</taxon>
        <taxon>Gammaproteobacteria</taxon>
        <taxon>Lysobacterales</taxon>
        <taxon>Rhodanobacteraceae</taxon>
        <taxon>Dokdonella</taxon>
    </lineage>
</organism>